<evidence type="ECO:0000256" key="3">
    <source>
        <dbReference type="ARBA" id="ARBA00022763"/>
    </source>
</evidence>
<dbReference type="PROSITE" id="PS00731">
    <property type="entry name" value="AP_NUCLEASE_F2_3"/>
    <property type="match status" value="1"/>
</dbReference>
<evidence type="ECO:0000313" key="10">
    <source>
        <dbReference type="EMBL" id="RAQ96425.1"/>
    </source>
</evidence>
<evidence type="ECO:0000256" key="2">
    <source>
        <dbReference type="ARBA" id="ARBA00022723"/>
    </source>
</evidence>
<feature type="binding site" evidence="7">
    <location>
        <position position="221"/>
    </location>
    <ligand>
        <name>Zn(2+)</name>
        <dbReference type="ChEBI" id="CHEBI:29105"/>
        <label>3</label>
    </ligand>
</feature>
<comment type="caution">
    <text evidence="10">The sequence shown here is derived from an EMBL/GenBank/DDBJ whole genome shotgun (WGS) entry which is preliminary data.</text>
</comment>
<dbReference type="PANTHER" id="PTHR21445:SF0">
    <property type="entry name" value="APURINIC-APYRIMIDINIC ENDONUCLEASE"/>
    <property type="match status" value="1"/>
</dbReference>
<dbReference type="GO" id="GO:0003906">
    <property type="term" value="F:DNA-(apurinic or apyrimidinic site) endonuclease activity"/>
    <property type="evidence" value="ECO:0007669"/>
    <property type="project" value="TreeGrafter"/>
</dbReference>
<feature type="binding site" evidence="7">
    <location>
        <position position="136"/>
    </location>
    <ligand>
        <name>Zn(2+)</name>
        <dbReference type="ChEBI" id="CHEBI:29105"/>
        <label>1</label>
    </ligand>
</feature>
<keyword evidence="11" id="KW-1185">Reference proteome</keyword>
<protein>
    <recommendedName>
        <fullName evidence="7">Probable endonuclease 4</fullName>
        <ecNumber evidence="7">3.1.21.2</ecNumber>
    </recommendedName>
    <alternativeName>
        <fullName evidence="7">Endodeoxyribonuclease IV</fullName>
    </alternativeName>
    <alternativeName>
        <fullName evidence="7">Endonuclease IV</fullName>
    </alternativeName>
</protein>
<keyword evidence="4 7" id="KW-0378">Hydrolase</keyword>
<dbReference type="InterPro" id="IPR018246">
    <property type="entry name" value="AP_endonuc_F2_Zn_BS"/>
</dbReference>
<dbReference type="PROSITE" id="PS00729">
    <property type="entry name" value="AP_NUCLEASE_F2_1"/>
    <property type="match status" value="1"/>
</dbReference>
<dbReference type="Proteomes" id="UP000248706">
    <property type="component" value="Unassembled WGS sequence"/>
</dbReference>
<evidence type="ECO:0000256" key="4">
    <source>
        <dbReference type="ARBA" id="ARBA00022801"/>
    </source>
</evidence>
<dbReference type="InterPro" id="IPR013022">
    <property type="entry name" value="Xyl_isomerase-like_TIM-brl"/>
</dbReference>
<feature type="binding site" evidence="7">
    <location>
        <position position="136"/>
    </location>
    <ligand>
        <name>Zn(2+)</name>
        <dbReference type="ChEBI" id="CHEBI:29105"/>
        <label>2</label>
    </ligand>
</feature>
<dbReference type="GO" id="GO:0008081">
    <property type="term" value="F:phosphoric diester hydrolase activity"/>
    <property type="evidence" value="ECO:0007669"/>
    <property type="project" value="TreeGrafter"/>
</dbReference>
<comment type="cofactor">
    <cofactor evidence="7">
        <name>Zn(2+)</name>
        <dbReference type="ChEBI" id="CHEBI:29105"/>
    </cofactor>
    <text evidence="7">Binds 3 Zn(2+) ions.</text>
</comment>
<feature type="binding site" evidence="7">
    <location>
        <position position="171"/>
    </location>
    <ligand>
        <name>Zn(2+)</name>
        <dbReference type="ChEBI" id="CHEBI:29105"/>
        <label>2</label>
    </ligand>
</feature>
<dbReference type="NCBIfam" id="TIGR00587">
    <property type="entry name" value="nfo"/>
    <property type="match status" value="1"/>
</dbReference>
<dbReference type="EC" id="3.1.21.2" evidence="7"/>
<feature type="binding site" evidence="7">
    <location>
        <position position="223"/>
    </location>
    <ligand>
        <name>Zn(2+)</name>
        <dbReference type="ChEBI" id="CHEBI:29105"/>
        <label>3</label>
    </ligand>
</feature>
<dbReference type="GO" id="GO:0003677">
    <property type="term" value="F:DNA binding"/>
    <property type="evidence" value="ECO:0007669"/>
    <property type="project" value="InterPro"/>
</dbReference>
<dbReference type="SUPFAM" id="SSF51658">
    <property type="entry name" value="Xylose isomerase-like"/>
    <property type="match status" value="1"/>
</dbReference>
<comment type="function">
    <text evidence="7">Endonuclease IV plays a role in DNA repair. It cleaves phosphodiester bonds at apurinic or apyrimidinic (AP) sites, generating a 3'-hydroxyl group and a 5'-terminal sugar phosphate.</text>
</comment>
<feature type="binding site" evidence="7">
    <location>
        <position position="60"/>
    </location>
    <ligand>
        <name>Zn(2+)</name>
        <dbReference type="ChEBI" id="CHEBI:29105"/>
        <label>1</label>
    </ligand>
</feature>
<reference evidence="10 11" key="1">
    <citation type="submission" date="2016-08" db="EMBL/GenBank/DDBJ databases">
        <title>Analysis of Carbohydrate Active Enzymes in Thermogemmatispora T81 Reveals Carbohydrate Degradation Ability.</title>
        <authorList>
            <person name="Tomazini A."/>
            <person name="Lal S."/>
            <person name="Stott M."/>
            <person name="Henrissat B."/>
            <person name="Polikarpov I."/>
            <person name="Sparling R."/>
            <person name="Levin D.B."/>
        </authorList>
    </citation>
    <scope>NUCLEOTIDE SEQUENCE [LARGE SCALE GENOMIC DNA]</scope>
    <source>
        <strain evidence="10 11">T81</strain>
    </source>
</reference>
<sequence length="307" mass="33051">MPLNGRPLRALEIASSLGCETIQLFASNPTGWKPPTGGEEAALEFAQAARARGLAPLVIHAPYLINLASPREEVWQPSIRLLSWTLQRAALLGASDVVVHIGSHRGAGIELGIARLKEALGLVLAEAPSDVRLLLENDVGAGHTLGQRFEELATVLALLPEEQERLGICLDTAHLWGAGYDIGSPAGVEAVLQRFSELVGLSRLKVLHFNDSRQPLGSHRDVHARVGEGQIPVEGLQALLNDARLSGLTVVLETPIKRDEQDREDWEHDRAHLQYVKSLRALDSGQAAPRPGREQASEGVGASQSAE</sequence>
<gene>
    <name evidence="7" type="primary">nfo</name>
    <name evidence="10" type="ORF">A4R35_12835</name>
</gene>
<keyword evidence="7" id="KW-0255">Endonuclease</keyword>
<comment type="catalytic activity">
    <reaction evidence="7">
        <text>Endonucleolytic cleavage to 5'-phosphooligonucleotide end-products.</text>
        <dbReference type="EC" id="3.1.21.2"/>
    </reaction>
</comment>
<evidence type="ECO:0000256" key="6">
    <source>
        <dbReference type="ARBA" id="ARBA00023204"/>
    </source>
</evidence>
<evidence type="ECO:0000256" key="5">
    <source>
        <dbReference type="ARBA" id="ARBA00022833"/>
    </source>
</evidence>
<feature type="binding site" evidence="7">
    <location>
        <position position="174"/>
    </location>
    <ligand>
        <name>Zn(2+)</name>
        <dbReference type="ChEBI" id="CHEBI:29105"/>
        <label>3</label>
    </ligand>
</feature>
<keyword evidence="6 7" id="KW-0234">DNA repair</keyword>
<dbReference type="GO" id="GO:0008270">
    <property type="term" value="F:zinc ion binding"/>
    <property type="evidence" value="ECO:0007669"/>
    <property type="project" value="UniProtKB-UniRule"/>
</dbReference>
<dbReference type="GO" id="GO:0006284">
    <property type="term" value="P:base-excision repair"/>
    <property type="evidence" value="ECO:0007669"/>
    <property type="project" value="TreeGrafter"/>
</dbReference>
<feature type="binding site" evidence="7">
    <location>
        <position position="208"/>
    </location>
    <ligand>
        <name>Zn(2+)</name>
        <dbReference type="ChEBI" id="CHEBI:29105"/>
        <label>2</label>
    </ligand>
</feature>
<dbReference type="GO" id="GO:0008833">
    <property type="term" value="F:deoxyribonuclease IV (phage-T4-induced) activity"/>
    <property type="evidence" value="ECO:0007669"/>
    <property type="project" value="UniProtKB-UniRule"/>
</dbReference>
<evidence type="ECO:0000313" key="11">
    <source>
        <dbReference type="Proteomes" id="UP000248706"/>
    </source>
</evidence>
<proteinExistence type="inferred from homology"/>
<accession>A0A328VQK8</accession>
<evidence type="ECO:0000259" key="9">
    <source>
        <dbReference type="Pfam" id="PF01261"/>
    </source>
</evidence>
<dbReference type="SMART" id="SM00518">
    <property type="entry name" value="AP2Ec"/>
    <property type="match status" value="1"/>
</dbReference>
<evidence type="ECO:0000256" key="8">
    <source>
        <dbReference type="SAM" id="MobiDB-lite"/>
    </source>
</evidence>
<keyword evidence="3 7" id="KW-0227">DNA damage</keyword>
<keyword evidence="2 7" id="KW-0479">Metal-binding</keyword>
<dbReference type="PROSITE" id="PS51432">
    <property type="entry name" value="AP_NUCLEASE_F2_4"/>
    <property type="match status" value="1"/>
</dbReference>
<evidence type="ECO:0000256" key="7">
    <source>
        <dbReference type="HAMAP-Rule" id="MF_00152"/>
    </source>
</evidence>
<feature type="region of interest" description="Disordered" evidence="8">
    <location>
        <begin position="282"/>
        <end position="307"/>
    </location>
</feature>
<dbReference type="CDD" id="cd00019">
    <property type="entry name" value="AP2Ec"/>
    <property type="match status" value="1"/>
</dbReference>
<feature type="domain" description="Xylose isomerase-like TIM barrel" evidence="9">
    <location>
        <begin position="12"/>
        <end position="274"/>
    </location>
</feature>
<organism evidence="10 11">
    <name type="scientific">Thermogemmatispora tikiterensis</name>
    <dbReference type="NCBI Taxonomy" id="1825093"/>
    <lineage>
        <taxon>Bacteria</taxon>
        <taxon>Bacillati</taxon>
        <taxon>Chloroflexota</taxon>
        <taxon>Ktedonobacteria</taxon>
        <taxon>Thermogemmatisporales</taxon>
        <taxon>Thermogemmatisporaceae</taxon>
        <taxon>Thermogemmatispora</taxon>
    </lineage>
</organism>
<evidence type="ECO:0000256" key="1">
    <source>
        <dbReference type="ARBA" id="ARBA00005340"/>
    </source>
</evidence>
<feature type="binding site" evidence="7">
    <location>
        <position position="100"/>
    </location>
    <ligand>
        <name>Zn(2+)</name>
        <dbReference type="ChEBI" id="CHEBI:29105"/>
        <label>1</label>
    </ligand>
</feature>
<dbReference type="PANTHER" id="PTHR21445">
    <property type="entry name" value="ENDONUCLEASE IV ENDODEOXYRIBONUCLEASE IV"/>
    <property type="match status" value="1"/>
</dbReference>
<dbReference type="InterPro" id="IPR001719">
    <property type="entry name" value="AP_endonuc_2"/>
</dbReference>
<dbReference type="EMBL" id="MCIF01000002">
    <property type="protein sequence ID" value="RAQ96425.1"/>
    <property type="molecule type" value="Genomic_DNA"/>
</dbReference>
<dbReference type="Gene3D" id="3.20.20.150">
    <property type="entry name" value="Divalent-metal-dependent TIM barrel enzymes"/>
    <property type="match status" value="1"/>
</dbReference>
<comment type="similarity">
    <text evidence="1 7">Belongs to the AP endonuclease 2 family.</text>
</comment>
<dbReference type="AlphaFoldDB" id="A0A328VQK8"/>
<feature type="binding site" evidence="7">
    <location>
        <position position="253"/>
    </location>
    <ligand>
        <name>Zn(2+)</name>
        <dbReference type="ChEBI" id="CHEBI:29105"/>
        <label>2</label>
    </ligand>
</feature>
<name>A0A328VQK8_9CHLR</name>
<dbReference type="Pfam" id="PF01261">
    <property type="entry name" value="AP_endonuc_2"/>
    <property type="match status" value="1"/>
</dbReference>
<dbReference type="HAMAP" id="MF_00152">
    <property type="entry name" value="Nfo"/>
    <property type="match status" value="1"/>
</dbReference>
<keyword evidence="5 7" id="KW-0862">Zinc</keyword>
<keyword evidence="7" id="KW-0540">Nuclease</keyword>
<dbReference type="InterPro" id="IPR036237">
    <property type="entry name" value="Xyl_isomerase-like_sf"/>
</dbReference>